<reference evidence="2 4" key="1">
    <citation type="submission" date="2022-09" db="EMBL/GenBank/DDBJ databases">
        <title>Enrichment on poylsaccharides allowed isolation of novel metabolic and taxonomic groups of Haloarchaea.</title>
        <authorList>
            <person name="Sorokin D.Y."/>
            <person name="Elcheninov A.G."/>
            <person name="Khizhniak T.V."/>
            <person name="Kolganova T.V."/>
            <person name="Kublanov I.V."/>
        </authorList>
    </citation>
    <scope>NUCLEOTIDE SEQUENCE</scope>
    <source>
        <strain evidence="3 4">AArc-m2/3/4</strain>
        <strain evidence="2">AArc-xg1-1</strain>
    </source>
</reference>
<organism evidence="2 5">
    <name type="scientific">Natronoglomus mannanivorans</name>
    <dbReference type="NCBI Taxonomy" id="2979990"/>
    <lineage>
        <taxon>Archaea</taxon>
        <taxon>Methanobacteriati</taxon>
        <taxon>Methanobacteriota</taxon>
        <taxon>Stenosarchaea group</taxon>
        <taxon>Halobacteria</taxon>
        <taxon>Halobacteriales</taxon>
        <taxon>Natrialbaceae</taxon>
        <taxon>Natronoglomus</taxon>
    </lineage>
</organism>
<evidence type="ECO:0000313" key="4">
    <source>
        <dbReference type="Proteomes" id="UP001320972"/>
    </source>
</evidence>
<dbReference type="RefSeq" id="WP_338005328.1">
    <property type="nucleotide sequence ID" value="NZ_JAOPKA010000016.1"/>
</dbReference>
<proteinExistence type="predicted"/>
<keyword evidence="4" id="KW-1185">Reference proteome</keyword>
<dbReference type="Pfam" id="PF00582">
    <property type="entry name" value="Usp"/>
    <property type="match status" value="1"/>
</dbReference>
<dbReference type="CDD" id="cd00293">
    <property type="entry name" value="USP-like"/>
    <property type="match status" value="1"/>
</dbReference>
<feature type="domain" description="UspA" evidence="1">
    <location>
        <begin position="8"/>
        <end position="144"/>
    </location>
</feature>
<accession>A0AAP3E405</accession>
<dbReference type="Gene3D" id="3.40.50.620">
    <property type="entry name" value="HUPs"/>
    <property type="match status" value="1"/>
</dbReference>
<evidence type="ECO:0000313" key="5">
    <source>
        <dbReference type="Proteomes" id="UP001321018"/>
    </source>
</evidence>
<sequence>MSLLTTDRVLIPIANEEDATETCDAIVRYFADQSHSTHPKVNLVHVIEKTEGYMDKAPLEAREQQAQRVFEIASDRLEEAGYEIETELVYSTNVVESIVETAARTNADAIVFLPRDGGRLSVLLSGNMTSKLVSSADIPVIVLPE</sequence>
<dbReference type="Proteomes" id="UP001321018">
    <property type="component" value="Unassembled WGS sequence"/>
</dbReference>
<comment type="caution">
    <text evidence="2">The sequence shown here is derived from an EMBL/GenBank/DDBJ whole genome shotgun (WGS) entry which is preliminary data.</text>
</comment>
<dbReference type="EMBL" id="JAOPKA010000016">
    <property type="protein sequence ID" value="MCU4743509.1"/>
    <property type="molecule type" value="Genomic_DNA"/>
</dbReference>
<dbReference type="SUPFAM" id="SSF52402">
    <property type="entry name" value="Adenine nucleotide alpha hydrolases-like"/>
    <property type="match status" value="1"/>
</dbReference>
<dbReference type="InterPro" id="IPR014729">
    <property type="entry name" value="Rossmann-like_a/b/a_fold"/>
</dbReference>
<dbReference type="AlphaFoldDB" id="A0AAP3E405"/>
<evidence type="ECO:0000313" key="2">
    <source>
        <dbReference type="EMBL" id="MCU4743509.1"/>
    </source>
</evidence>
<name>A0AAP3E405_9EURY</name>
<gene>
    <name evidence="3" type="ORF">OB955_18970</name>
    <name evidence="2" type="ORF">OB960_19165</name>
</gene>
<dbReference type="EMBL" id="JAOPKB010000014">
    <property type="protein sequence ID" value="MCU4974806.1"/>
    <property type="molecule type" value="Genomic_DNA"/>
</dbReference>
<evidence type="ECO:0000313" key="3">
    <source>
        <dbReference type="EMBL" id="MCU4974806.1"/>
    </source>
</evidence>
<evidence type="ECO:0000259" key="1">
    <source>
        <dbReference type="Pfam" id="PF00582"/>
    </source>
</evidence>
<dbReference type="Proteomes" id="UP001320972">
    <property type="component" value="Unassembled WGS sequence"/>
</dbReference>
<dbReference type="InterPro" id="IPR006016">
    <property type="entry name" value="UspA"/>
</dbReference>
<protein>
    <submittedName>
        <fullName evidence="2">Universal stress protein</fullName>
    </submittedName>
</protein>